<dbReference type="InterPro" id="IPR010031">
    <property type="entry name" value="FAD_lactone_oxidase-like"/>
</dbReference>
<feature type="domain" description="FAD-binding PCMH-type" evidence="2">
    <location>
        <begin position="10"/>
        <end position="178"/>
    </location>
</feature>
<evidence type="ECO:0000256" key="1">
    <source>
        <dbReference type="ARBA" id="ARBA00023002"/>
    </source>
</evidence>
<dbReference type="RefSeq" id="WP_380830606.1">
    <property type="nucleotide sequence ID" value="NZ_JBHTCG010000031.1"/>
</dbReference>
<dbReference type="InterPro" id="IPR006094">
    <property type="entry name" value="Oxid_FAD_bind_N"/>
</dbReference>
<name>A0ABW2PEZ1_9ACTN</name>
<dbReference type="InterPro" id="IPR016169">
    <property type="entry name" value="FAD-bd_PCMH_sub2"/>
</dbReference>
<keyword evidence="1" id="KW-0560">Oxidoreductase</keyword>
<reference evidence="4" key="1">
    <citation type="journal article" date="2019" name="Int. J. Syst. Evol. Microbiol.">
        <title>The Global Catalogue of Microorganisms (GCM) 10K type strain sequencing project: providing services to taxonomists for standard genome sequencing and annotation.</title>
        <authorList>
            <consortium name="The Broad Institute Genomics Platform"/>
            <consortium name="The Broad Institute Genome Sequencing Center for Infectious Disease"/>
            <person name="Wu L."/>
            <person name="Ma J."/>
        </authorList>
    </citation>
    <scope>NUCLEOTIDE SEQUENCE [LARGE SCALE GENOMIC DNA]</scope>
    <source>
        <strain evidence="4">CECT 7649</strain>
    </source>
</reference>
<dbReference type="Pfam" id="PF04030">
    <property type="entry name" value="ALO"/>
    <property type="match status" value="1"/>
</dbReference>
<accession>A0ABW2PEZ1</accession>
<dbReference type="Gene3D" id="3.30.465.10">
    <property type="match status" value="1"/>
</dbReference>
<comment type="caution">
    <text evidence="3">The sequence shown here is derived from an EMBL/GenBank/DDBJ whole genome shotgun (WGS) entry which is preliminary data.</text>
</comment>
<dbReference type="PROSITE" id="PS51387">
    <property type="entry name" value="FAD_PCMH"/>
    <property type="match status" value="1"/>
</dbReference>
<dbReference type="Gene3D" id="3.30.43.10">
    <property type="entry name" value="Uridine Diphospho-n-acetylenolpyruvylglucosamine Reductase, domain 2"/>
    <property type="match status" value="1"/>
</dbReference>
<sequence>MTFLTGWARTAPTPATLVRPRTVEDLAALVAEAPTRGVIARGLGRAYGDAAQNAGGTVVDVTAMPDRWSLDPATGVVTASAGMSLDALMRALVPLGWFVPVTPGTRYVTVGGAVAADVHGKNHHLDSSLGAHLRSLTLVTADGTVRVLTPDDDLFWATVGGMGLTGLVAEASFACVPIETSRVRVDVGRTRDLDHTLEVMAATDDRYRYTVAWIDLLARGPRMGRSVLTRGDHARRDELPAGADPLAFAPASRLAAPPWAPNGLLNRLTVRAFNDAWYAKSRERRVVQHLAPFFHPLDSVAGWNRVYGSRGFVQYQFVVPAGEEATLRRIVSRLSGRGVVSFLTVLKRFGAGTPGMLSFPMPGWTLALDIPAGQDGLADMLREFDGWVAAAGGRLYLAKDSRMRADLLPAMYPRLDEWRKIRDSVDPTGVFRSDLARRLSL</sequence>
<dbReference type="InterPro" id="IPR036318">
    <property type="entry name" value="FAD-bd_PCMH-like_sf"/>
</dbReference>
<dbReference type="SUPFAM" id="SSF56176">
    <property type="entry name" value="FAD-binding/transporter-associated domain-like"/>
    <property type="match status" value="1"/>
</dbReference>
<dbReference type="Proteomes" id="UP001596496">
    <property type="component" value="Unassembled WGS sequence"/>
</dbReference>
<protein>
    <submittedName>
        <fullName evidence="3">FAD-binding protein</fullName>
    </submittedName>
</protein>
<dbReference type="Pfam" id="PF01565">
    <property type="entry name" value="FAD_binding_4"/>
    <property type="match status" value="1"/>
</dbReference>
<gene>
    <name evidence="3" type="ORF">ACFQSB_32150</name>
</gene>
<evidence type="ECO:0000313" key="3">
    <source>
        <dbReference type="EMBL" id="MFC7386901.1"/>
    </source>
</evidence>
<evidence type="ECO:0000313" key="4">
    <source>
        <dbReference type="Proteomes" id="UP001596496"/>
    </source>
</evidence>
<dbReference type="InterPro" id="IPR007173">
    <property type="entry name" value="ALO_C"/>
</dbReference>
<dbReference type="InterPro" id="IPR016167">
    <property type="entry name" value="FAD-bd_PCMH_sub1"/>
</dbReference>
<proteinExistence type="predicted"/>
<evidence type="ECO:0000259" key="2">
    <source>
        <dbReference type="PROSITE" id="PS51387"/>
    </source>
</evidence>
<dbReference type="EMBL" id="JBHTCG010000031">
    <property type="protein sequence ID" value="MFC7386901.1"/>
    <property type="molecule type" value="Genomic_DNA"/>
</dbReference>
<dbReference type="PANTHER" id="PTHR43762:SF1">
    <property type="entry name" value="D-ARABINONO-1,4-LACTONE OXIDASE"/>
    <property type="match status" value="1"/>
</dbReference>
<keyword evidence="4" id="KW-1185">Reference proteome</keyword>
<dbReference type="PANTHER" id="PTHR43762">
    <property type="entry name" value="L-GULONOLACTONE OXIDASE"/>
    <property type="match status" value="1"/>
</dbReference>
<dbReference type="InterPro" id="IPR016166">
    <property type="entry name" value="FAD-bd_PCMH"/>
</dbReference>
<organism evidence="3 4">
    <name type="scientific">Sphaerisporangium rhizosphaerae</name>
    <dbReference type="NCBI Taxonomy" id="2269375"/>
    <lineage>
        <taxon>Bacteria</taxon>
        <taxon>Bacillati</taxon>
        <taxon>Actinomycetota</taxon>
        <taxon>Actinomycetes</taxon>
        <taxon>Streptosporangiales</taxon>
        <taxon>Streptosporangiaceae</taxon>
        <taxon>Sphaerisporangium</taxon>
    </lineage>
</organism>
<dbReference type="Gene3D" id="1.10.45.10">
    <property type="entry name" value="Vanillyl-alcohol Oxidase, Chain A, domain 4"/>
    <property type="match status" value="1"/>
</dbReference>
<dbReference type="InterPro" id="IPR016171">
    <property type="entry name" value="Vanillyl_alc_oxidase_C-sub2"/>
</dbReference>